<comment type="caution">
    <text evidence="3">The sequence shown here is derived from an EMBL/GenBank/DDBJ whole genome shotgun (WGS) entry which is preliminary data.</text>
</comment>
<dbReference type="InterPro" id="IPR035093">
    <property type="entry name" value="RelE/ParE_toxin_dom_sf"/>
</dbReference>
<evidence type="ECO:0000256" key="2">
    <source>
        <dbReference type="ARBA" id="ARBA00022649"/>
    </source>
</evidence>
<dbReference type="Gene3D" id="3.30.2310.20">
    <property type="entry name" value="RelE-like"/>
    <property type="match status" value="1"/>
</dbReference>
<dbReference type="InterPro" id="IPR007712">
    <property type="entry name" value="RelE/ParE_toxin"/>
</dbReference>
<reference evidence="3 4" key="1">
    <citation type="journal article" date="2016" name="Nat. Commun.">
        <title>Thousands of microbial genomes shed light on interconnected biogeochemical processes in an aquifer system.</title>
        <authorList>
            <person name="Anantharaman K."/>
            <person name="Brown C.T."/>
            <person name="Hug L.A."/>
            <person name="Sharon I."/>
            <person name="Castelle C.J."/>
            <person name="Probst A.J."/>
            <person name="Thomas B.C."/>
            <person name="Singh A."/>
            <person name="Wilkins M.J."/>
            <person name="Karaoz U."/>
            <person name="Brodie E.L."/>
            <person name="Williams K.H."/>
            <person name="Hubbard S.S."/>
            <person name="Banfield J.F."/>
        </authorList>
    </citation>
    <scope>NUCLEOTIDE SEQUENCE [LARGE SCALE GENOMIC DNA]</scope>
</reference>
<dbReference type="SUPFAM" id="SSF143011">
    <property type="entry name" value="RelE-like"/>
    <property type="match status" value="1"/>
</dbReference>
<dbReference type="EMBL" id="MHLW01000003">
    <property type="protein sequence ID" value="OGZ18380.1"/>
    <property type="molecule type" value="Genomic_DNA"/>
</dbReference>
<accession>A0A1G2DZC4</accession>
<gene>
    <name evidence="3" type="ORF">A2V72_02095</name>
</gene>
<protein>
    <recommendedName>
        <fullName evidence="5">Addiction module toxin RelE</fullName>
    </recommendedName>
</protein>
<proteinExistence type="inferred from homology"/>
<organism evidence="3 4">
    <name type="scientific">Candidatus Nealsonbacteria bacterium RBG_13_37_56</name>
    <dbReference type="NCBI Taxonomy" id="1801661"/>
    <lineage>
        <taxon>Bacteria</taxon>
        <taxon>Candidatus Nealsoniibacteriota</taxon>
    </lineage>
</organism>
<dbReference type="Pfam" id="PF05016">
    <property type="entry name" value="ParE_toxin"/>
    <property type="match status" value="1"/>
</dbReference>
<evidence type="ECO:0000313" key="3">
    <source>
        <dbReference type="EMBL" id="OGZ18380.1"/>
    </source>
</evidence>
<dbReference type="AlphaFoldDB" id="A0A1G2DZC4"/>
<comment type="similarity">
    <text evidence="1">Belongs to the RelE toxin family.</text>
</comment>
<dbReference type="Proteomes" id="UP000178893">
    <property type="component" value="Unassembled WGS sequence"/>
</dbReference>
<dbReference type="PANTHER" id="PTHR35601">
    <property type="entry name" value="TOXIN RELE"/>
    <property type="match status" value="1"/>
</dbReference>
<sequence length="88" mass="10776">MDWDVNFTYEGKEDLEKLSGEVRERVFNKIVWLKNNFGQIVSLPLSNEWRGFFKLRVGDWRVIYDIDNKLKEITIHRIDKRDKVYKRK</sequence>
<evidence type="ECO:0000256" key="1">
    <source>
        <dbReference type="ARBA" id="ARBA00006226"/>
    </source>
</evidence>
<evidence type="ECO:0000313" key="4">
    <source>
        <dbReference type="Proteomes" id="UP000178893"/>
    </source>
</evidence>
<evidence type="ECO:0008006" key="5">
    <source>
        <dbReference type="Google" id="ProtNLM"/>
    </source>
</evidence>
<keyword evidence="2" id="KW-1277">Toxin-antitoxin system</keyword>
<dbReference type="PANTHER" id="PTHR35601:SF1">
    <property type="entry name" value="TOXIN RELE"/>
    <property type="match status" value="1"/>
</dbReference>
<name>A0A1G2DZC4_9BACT</name>